<dbReference type="Gene3D" id="3.30.70.1070">
    <property type="entry name" value="Sporulation related repeat"/>
    <property type="match status" value="1"/>
</dbReference>
<dbReference type="PROSITE" id="PS51257">
    <property type="entry name" value="PROKAR_LIPOPROTEIN"/>
    <property type="match status" value="1"/>
</dbReference>
<dbReference type="AlphaFoldDB" id="A0A1Y5TU14"/>
<dbReference type="SUPFAM" id="SSF110997">
    <property type="entry name" value="Sporulation related repeat"/>
    <property type="match status" value="1"/>
</dbReference>
<protein>
    <recommendedName>
        <fullName evidence="3">Sporulation related domain protein</fullName>
    </recommendedName>
</protein>
<accession>A0A1Y5TU14</accession>
<evidence type="ECO:0000313" key="2">
    <source>
        <dbReference type="Proteomes" id="UP000193200"/>
    </source>
</evidence>
<gene>
    <name evidence="1" type="ORF">OCH7691_03254</name>
</gene>
<evidence type="ECO:0008006" key="3">
    <source>
        <dbReference type="Google" id="ProtNLM"/>
    </source>
</evidence>
<dbReference type="GO" id="GO:0042834">
    <property type="term" value="F:peptidoglycan binding"/>
    <property type="evidence" value="ECO:0007669"/>
    <property type="project" value="InterPro"/>
</dbReference>
<sequence>MRALAIIGMASFLLGGCALPPAITAASWALDGISLAMSGKSMTDHALSAVVDEDCAILRLLDGEPVCSEFEEGDGSVLLAADDDPVYPTGRDGGYSAIPADRTVDAATIAEAAPASAAASASGPGSQPVAARVPVGLPGGVAGLSEPRYLVLGSYRSRDHAHAMMVRAVDLRPMMVDVEVDGSRYHRVTVGPFAAERIDAARATLEARGFKETWPVALADGSPSRGGVTALAMNTAGRR</sequence>
<dbReference type="InterPro" id="IPR036680">
    <property type="entry name" value="SPOR-like_sf"/>
</dbReference>
<dbReference type="Proteomes" id="UP000193200">
    <property type="component" value="Unassembled WGS sequence"/>
</dbReference>
<name>A0A1Y5TU14_9PROT</name>
<evidence type="ECO:0000313" key="1">
    <source>
        <dbReference type="EMBL" id="SLN70166.1"/>
    </source>
</evidence>
<reference evidence="1 2" key="1">
    <citation type="submission" date="2017-03" db="EMBL/GenBank/DDBJ databases">
        <authorList>
            <person name="Afonso C.L."/>
            <person name="Miller P.J."/>
            <person name="Scott M.A."/>
            <person name="Spackman E."/>
            <person name="Goraichik I."/>
            <person name="Dimitrov K.M."/>
            <person name="Suarez D.L."/>
            <person name="Swayne D.E."/>
        </authorList>
    </citation>
    <scope>NUCLEOTIDE SEQUENCE [LARGE SCALE GENOMIC DNA]</scope>
    <source>
        <strain evidence="1 2">CECT 7691</strain>
    </source>
</reference>
<dbReference type="InParanoid" id="A0A1Y5TU14"/>
<proteinExistence type="predicted"/>
<keyword evidence="2" id="KW-1185">Reference proteome</keyword>
<organism evidence="1 2">
    <name type="scientific">Oceanibacterium hippocampi</name>
    <dbReference type="NCBI Taxonomy" id="745714"/>
    <lineage>
        <taxon>Bacteria</taxon>
        <taxon>Pseudomonadati</taxon>
        <taxon>Pseudomonadota</taxon>
        <taxon>Alphaproteobacteria</taxon>
        <taxon>Sneathiellales</taxon>
        <taxon>Sneathiellaceae</taxon>
        <taxon>Oceanibacterium</taxon>
    </lineage>
</organism>
<dbReference type="EMBL" id="FWFR01000003">
    <property type="protein sequence ID" value="SLN70166.1"/>
    <property type="molecule type" value="Genomic_DNA"/>
</dbReference>